<dbReference type="SUPFAM" id="SSF160240">
    <property type="entry name" value="Cation efflux protein cytoplasmic domain-like"/>
    <property type="match status" value="1"/>
</dbReference>
<comment type="subcellular location">
    <subcellularLocation>
        <location evidence="1">Membrane</location>
        <topology evidence="1">Multi-pass membrane protein</topology>
    </subcellularLocation>
</comment>
<dbReference type="AlphaFoldDB" id="A0AAV2YC54"/>
<dbReference type="PANTHER" id="PTHR43840">
    <property type="entry name" value="MITOCHONDRIAL METAL TRANSPORTER 1-RELATED"/>
    <property type="match status" value="1"/>
</dbReference>
<dbReference type="Pfam" id="PF01545">
    <property type="entry name" value="Cation_efflux"/>
    <property type="match status" value="1"/>
</dbReference>
<dbReference type="Proteomes" id="UP001146120">
    <property type="component" value="Unassembled WGS sequence"/>
</dbReference>
<proteinExistence type="predicted"/>
<keyword evidence="5 6" id="KW-0472">Membrane</keyword>
<feature type="transmembrane region" description="Helical" evidence="6">
    <location>
        <begin position="85"/>
        <end position="106"/>
    </location>
</feature>
<dbReference type="Gene3D" id="1.20.1510.10">
    <property type="entry name" value="Cation efflux protein transmembrane domain"/>
    <property type="match status" value="1"/>
</dbReference>
<evidence type="ECO:0000256" key="1">
    <source>
        <dbReference type="ARBA" id="ARBA00004141"/>
    </source>
</evidence>
<evidence type="ECO:0000313" key="9">
    <source>
        <dbReference type="EMBL" id="DAZ92642.1"/>
    </source>
</evidence>
<dbReference type="InterPro" id="IPR027470">
    <property type="entry name" value="Cation_efflux_CTD"/>
</dbReference>
<evidence type="ECO:0000256" key="4">
    <source>
        <dbReference type="ARBA" id="ARBA00022989"/>
    </source>
</evidence>
<evidence type="ECO:0000256" key="6">
    <source>
        <dbReference type="SAM" id="Phobius"/>
    </source>
</evidence>
<evidence type="ECO:0000313" key="10">
    <source>
        <dbReference type="Proteomes" id="UP001146120"/>
    </source>
</evidence>
<feature type="transmembrane region" description="Helical" evidence="6">
    <location>
        <begin position="112"/>
        <end position="134"/>
    </location>
</feature>
<feature type="transmembrane region" description="Helical" evidence="6">
    <location>
        <begin position="258"/>
        <end position="277"/>
    </location>
</feature>
<evidence type="ECO:0000256" key="2">
    <source>
        <dbReference type="ARBA" id="ARBA00022448"/>
    </source>
</evidence>
<feature type="transmembrane region" description="Helical" evidence="6">
    <location>
        <begin position="155"/>
        <end position="174"/>
    </location>
</feature>
<evidence type="ECO:0000256" key="5">
    <source>
        <dbReference type="ARBA" id="ARBA00023136"/>
    </source>
</evidence>
<protein>
    <recommendedName>
        <fullName evidence="11">Cation efflux protein cytoplasmic domain-containing protein</fullName>
    </recommendedName>
</protein>
<dbReference type="NCBIfam" id="TIGR01297">
    <property type="entry name" value="CDF"/>
    <property type="match status" value="1"/>
</dbReference>
<evidence type="ECO:0000256" key="3">
    <source>
        <dbReference type="ARBA" id="ARBA00022692"/>
    </source>
</evidence>
<dbReference type="InterPro" id="IPR058533">
    <property type="entry name" value="Cation_efflux_TM"/>
</dbReference>
<dbReference type="SUPFAM" id="SSF161111">
    <property type="entry name" value="Cation efflux protein transmembrane domain-like"/>
    <property type="match status" value="1"/>
</dbReference>
<feature type="transmembrane region" description="Helical" evidence="6">
    <location>
        <begin position="194"/>
        <end position="215"/>
    </location>
</feature>
<dbReference type="InterPro" id="IPR027469">
    <property type="entry name" value="Cation_efflux_TMD_sf"/>
</dbReference>
<evidence type="ECO:0000259" key="8">
    <source>
        <dbReference type="Pfam" id="PF16916"/>
    </source>
</evidence>
<evidence type="ECO:0008006" key="11">
    <source>
        <dbReference type="Google" id="ProtNLM"/>
    </source>
</evidence>
<keyword evidence="10" id="KW-1185">Reference proteome</keyword>
<accession>A0AAV2YC54</accession>
<feature type="domain" description="Cation efflux protein cytoplasmic" evidence="8">
    <location>
        <begin position="294"/>
        <end position="368"/>
    </location>
</feature>
<dbReference type="Pfam" id="PF16916">
    <property type="entry name" value="ZT_dimer"/>
    <property type="match status" value="1"/>
</dbReference>
<gene>
    <name evidence="9" type="ORF">N0F65_009057</name>
</gene>
<name>A0AAV2YC54_9STRA</name>
<dbReference type="FunFam" id="3.30.70.1350:FF:000003">
    <property type="entry name" value="Cation diffusion facilitator 1"/>
    <property type="match status" value="1"/>
</dbReference>
<evidence type="ECO:0000259" key="7">
    <source>
        <dbReference type="Pfam" id="PF01545"/>
    </source>
</evidence>
<dbReference type="GO" id="GO:0008324">
    <property type="term" value="F:monoatomic cation transmembrane transporter activity"/>
    <property type="evidence" value="ECO:0007669"/>
    <property type="project" value="InterPro"/>
</dbReference>
<dbReference type="GO" id="GO:0016020">
    <property type="term" value="C:membrane"/>
    <property type="evidence" value="ECO:0007669"/>
    <property type="project" value="UniProtKB-SubCell"/>
</dbReference>
<dbReference type="InterPro" id="IPR050291">
    <property type="entry name" value="CDF_Transporter"/>
</dbReference>
<keyword evidence="2" id="KW-0813">Transport</keyword>
<dbReference type="EMBL" id="DAKRPA010000410">
    <property type="protein sequence ID" value="DAZ92642.1"/>
    <property type="molecule type" value="Genomic_DNA"/>
</dbReference>
<sequence>MNSRYLIINQSQSVIVASVRSLLPFATGTIRQNIGNRDDATVRMEVLPRNASTPTSAATTRAAPTCWTRLWRTLRGERPVDHIALVLKLSLSTNIVIVLTMTAVAITSHSLALLSAIVENMVDLFVQALLWYAGTRSGKKQDYAKYPAGTSRFEPVAIIVAASVMALVSVMFIQESISELIKGFVHDSAEQPKLSIQALVIGTIAIVAKIGLIFYSRWVLKRSFSAAVDAIHQDNFNDTVSNAFAICAYVIASAKPSLWYVDPIGAMVIFLFIMFAWGKMAKEQVMQLVGVCASEEFITEIKDLCARHHDNMTLDIVRAYHFGSKYLVEIEVVVPADMTVKNAHDIALQLQFKIEQHRDVERAFVHVDYQAREYDEHVVSREEDALLNYAGYTEDEAARSGIRSRNASERYVAVPTEDCDAKASDVELKSVAIVAGSAPTSPSTDFKELRSE</sequence>
<comment type="caution">
    <text evidence="9">The sequence shown here is derived from an EMBL/GenBank/DDBJ whole genome shotgun (WGS) entry which is preliminary data.</text>
</comment>
<feature type="domain" description="Cation efflux protein transmembrane" evidence="7">
    <location>
        <begin position="87"/>
        <end position="288"/>
    </location>
</feature>
<dbReference type="PANTHER" id="PTHR43840:SF52">
    <property type="entry name" value="CATION EFFLUX FAMILY PROTEIN"/>
    <property type="match status" value="1"/>
</dbReference>
<reference evidence="9" key="2">
    <citation type="journal article" date="2023" name="Microbiol Resour">
        <title>Decontamination and Annotation of the Draft Genome Sequence of the Oomycete Lagenidium giganteum ARSEF 373.</title>
        <authorList>
            <person name="Morgan W.R."/>
            <person name="Tartar A."/>
        </authorList>
    </citation>
    <scope>NUCLEOTIDE SEQUENCE</scope>
    <source>
        <strain evidence="9">ARSEF 373</strain>
    </source>
</reference>
<organism evidence="9 10">
    <name type="scientific">Lagenidium giganteum</name>
    <dbReference type="NCBI Taxonomy" id="4803"/>
    <lineage>
        <taxon>Eukaryota</taxon>
        <taxon>Sar</taxon>
        <taxon>Stramenopiles</taxon>
        <taxon>Oomycota</taxon>
        <taxon>Peronosporomycetes</taxon>
        <taxon>Pythiales</taxon>
        <taxon>Pythiaceae</taxon>
    </lineage>
</organism>
<keyword evidence="3 6" id="KW-0812">Transmembrane</keyword>
<reference evidence="9" key="1">
    <citation type="submission" date="2022-11" db="EMBL/GenBank/DDBJ databases">
        <authorList>
            <person name="Morgan W.R."/>
            <person name="Tartar A."/>
        </authorList>
    </citation>
    <scope>NUCLEOTIDE SEQUENCE</scope>
    <source>
        <strain evidence="9">ARSEF 373</strain>
    </source>
</reference>
<dbReference type="Gene3D" id="3.30.70.1350">
    <property type="entry name" value="Cation efflux protein, cytoplasmic domain"/>
    <property type="match status" value="1"/>
</dbReference>
<dbReference type="InterPro" id="IPR036837">
    <property type="entry name" value="Cation_efflux_CTD_sf"/>
</dbReference>
<dbReference type="InterPro" id="IPR002524">
    <property type="entry name" value="Cation_efflux"/>
</dbReference>
<keyword evidence="4 6" id="KW-1133">Transmembrane helix</keyword>